<name>A0ABU7KN37_9ACTN</name>
<evidence type="ECO:0000313" key="1">
    <source>
        <dbReference type="EMBL" id="MEE2050710.1"/>
    </source>
</evidence>
<evidence type="ECO:0000313" key="2">
    <source>
        <dbReference type="Proteomes" id="UP001348641"/>
    </source>
</evidence>
<proteinExistence type="predicted"/>
<dbReference type="EMBL" id="JAUUCC010000018">
    <property type="protein sequence ID" value="MEE2050710.1"/>
    <property type="molecule type" value="Genomic_DNA"/>
</dbReference>
<sequence length="82" mass="9185">MDANNPVDPAPVYQNADSEDRPRAFYVDVWDEDTDDLVHAYYGVFHPVRGGLARPVDRPGGIHSFGDVERFACRFGGVVTWC</sequence>
<organism evidence="1 2">
    <name type="scientific">Nocardiopsis tropica</name>
    <dbReference type="NCBI Taxonomy" id="109330"/>
    <lineage>
        <taxon>Bacteria</taxon>
        <taxon>Bacillati</taxon>
        <taxon>Actinomycetota</taxon>
        <taxon>Actinomycetes</taxon>
        <taxon>Streptosporangiales</taxon>
        <taxon>Nocardiopsidaceae</taxon>
        <taxon>Nocardiopsis</taxon>
    </lineage>
</organism>
<reference evidence="1 2" key="1">
    <citation type="submission" date="2023-07" db="EMBL/GenBank/DDBJ databases">
        <authorList>
            <person name="Girao M."/>
            <person name="Carvalho M.F."/>
        </authorList>
    </citation>
    <scope>NUCLEOTIDE SEQUENCE [LARGE SCALE GENOMIC DNA]</scope>
    <source>
        <strain evidence="1 2">66/93</strain>
    </source>
</reference>
<accession>A0ABU7KN37</accession>
<comment type="caution">
    <text evidence="1">The sequence shown here is derived from an EMBL/GenBank/DDBJ whole genome shotgun (WGS) entry which is preliminary data.</text>
</comment>
<dbReference type="Proteomes" id="UP001348641">
    <property type="component" value="Unassembled WGS sequence"/>
</dbReference>
<protein>
    <submittedName>
        <fullName evidence="1">Uncharacterized protein</fullName>
    </submittedName>
</protein>
<gene>
    <name evidence="1" type="ORF">Q8A49_09385</name>
</gene>
<dbReference type="RefSeq" id="WP_330157904.1">
    <property type="nucleotide sequence ID" value="NZ_BAAAJA010000008.1"/>
</dbReference>